<sequence>MIPIASAAWKEAVRKKTFIVMSIVTVLYLVLWAILLYYFQNLGPGSKNESFRALAEVMVSQMGLQFSSMLMCLLTIILGAGTIASELESGMVHAILSRPLGRTEYVLGKTLGLAALTALYTTALYTALLLISGAFALSTITTLTFVQILEGWILYLLVPLCVLCLTIFGSVSLKVVPNGLLMIFIYLLGNLGGMVEMIGNYLNSRSVVSSGIFISLISPFHTLYTAAERALLPSSGLAGEMMRGMGGLTGGGRPASTVMYVYIALYSIGFLALAIRKFGRIDIN</sequence>
<dbReference type="AlphaFoldDB" id="A0A1W2CNK3"/>
<reference evidence="2 3" key="1">
    <citation type="submission" date="2017-04" db="EMBL/GenBank/DDBJ databases">
        <authorList>
            <person name="Afonso C.L."/>
            <person name="Miller P.J."/>
            <person name="Scott M.A."/>
            <person name="Spackman E."/>
            <person name="Goraichik I."/>
            <person name="Dimitrov K.M."/>
            <person name="Suarez D.L."/>
            <person name="Swayne D.E."/>
        </authorList>
    </citation>
    <scope>NUCLEOTIDE SEQUENCE [LARGE SCALE GENOMIC DNA]</scope>
    <source>
        <strain evidence="2 3">DSM 12816</strain>
    </source>
</reference>
<dbReference type="Pfam" id="PF12679">
    <property type="entry name" value="ABC2_membrane_2"/>
    <property type="match status" value="1"/>
</dbReference>
<keyword evidence="1" id="KW-0472">Membrane</keyword>
<feature type="transmembrane region" description="Helical" evidence="1">
    <location>
        <begin position="153"/>
        <end position="173"/>
    </location>
</feature>
<feature type="transmembrane region" description="Helical" evidence="1">
    <location>
        <begin position="59"/>
        <end position="84"/>
    </location>
</feature>
<dbReference type="Proteomes" id="UP000192790">
    <property type="component" value="Unassembled WGS sequence"/>
</dbReference>
<keyword evidence="1" id="KW-1133">Transmembrane helix</keyword>
<feature type="transmembrane region" description="Helical" evidence="1">
    <location>
        <begin position="127"/>
        <end position="146"/>
    </location>
</feature>
<keyword evidence="1" id="KW-0812">Transmembrane</keyword>
<dbReference type="EMBL" id="FWXW01000011">
    <property type="protein sequence ID" value="SMC86825.1"/>
    <property type="molecule type" value="Genomic_DNA"/>
</dbReference>
<dbReference type="STRING" id="1122930.SAMN02745168_0124"/>
<name>A0A1W2CNK3_9FIRM</name>
<feature type="transmembrane region" description="Helical" evidence="1">
    <location>
        <begin position="179"/>
        <end position="195"/>
    </location>
</feature>
<evidence type="ECO:0000313" key="3">
    <source>
        <dbReference type="Proteomes" id="UP000192790"/>
    </source>
</evidence>
<dbReference type="OrthoDB" id="5146022at2"/>
<dbReference type="PANTHER" id="PTHR43471:SF10">
    <property type="entry name" value="SLL1107 PROTEIN"/>
    <property type="match status" value="1"/>
</dbReference>
<gene>
    <name evidence="2" type="ORF">SAMN02745168_0124</name>
</gene>
<accession>A0A1W2CNK3</accession>
<dbReference type="GO" id="GO:0140359">
    <property type="term" value="F:ABC-type transporter activity"/>
    <property type="evidence" value="ECO:0007669"/>
    <property type="project" value="InterPro"/>
</dbReference>
<protein>
    <submittedName>
        <fullName evidence="2">ABC-type transport system involved in multi-copper enzyme maturation, permease component</fullName>
    </submittedName>
</protein>
<proteinExistence type="predicted"/>
<evidence type="ECO:0000313" key="2">
    <source>
        <dbReference type="EMBL" id="SMC86825.1"/>
    </source>
</evidence>
<evidence type="ECO:0000256" key="1">
    <source>
        <dbReference type="SAM" id="Phobius"/>
    </source>
</evidence>
<dbReference type="GO" id="GO:0005886">
    <property type="term" value="C:plasma membrane"/>
    <property type="evidence" value="ECO:0007669"/>
    <property type="project" value="UniProtKB-SubCell"/>
</dbReference>
<feature type="transmembrane region" description="Helical" evidence="1">
    <location>
        <begin position="257"/>
        <end position="275"/>
    </location>
</feature>
<organism evidence="2 3">
    <name type="scientific">Papillibacter cinnamivorans DSM 12816</name>
    <dbReference type="NCBI Taxonomy" id="1122930"/>
    <lineage>
        <taxon>Bacteria</taxon>
        <taxon>Bacillati</taxon>
        <taxon>Bacillota</taxon>
        <taxon>Clostridia</taxon>
        <taxon>Eubacteriales</taxon>
        <taxon>Oscillospiraceae</taxon>
        <taxon>Papillibacter</taxon>
    </lineage>
</organism>
<feature type="transmembrane region" description="Helical" evidence="1">
    <location>
        <begin position="18"/>
        <end position="39"/>
    </location>
</feature>
<dbReference type="PANTHER" id="PTHR43471">
    <property type="entry name" value="ABC TRANSPORTER PERMEASE"/>
    <property type="match status" value="1"/>
</dbReference>
<dbReference type="RefSeq" id="WP_084235545.1">
    <property type="nucleotide sequence ID" value="NZ_FWXW01000011.1"/>
</dbReference>
<keyword evidence="3" id="KW-1185">Reference proteome</keyword>